<evidence type="ECO:0000313" key="1">
    <source>
        <dbReference type="EMBL" id="KAK1867877.1"/>
    </source>
</evidence>
<sequence length="241" mass="25490">MADTVTGAENGVPAGDTRSNLERMVSGDFYSCSDPELVRLRAEAAVACAALAALDPHDAAGRERIQERLFGKVGHTCIVTPPLRVDYGCNVFIGDNFYCNFDCVILDCAKVTIGDNVLLGPGVQLYAATHPTNPTDREAGREFAFPITLGDGVWVGGRSIINPGVTVGDHSVIGAGSVVTRDVPPNVVAAGAPAMPIKPVDGLDEASEAAAWAAVWNARKRKQEKEQREAAAMDAWAKQQT</sequence>
<comment type="caution">
    <text evidence="1">The sequence shown here is derived from an EMBL/GenBank/DDBJ whole genome shotgun (WGS) entry which is preliminary data.</text>
</comment>
<proteinExistence type="predicted"/>
<dbReference type="Proteomes" id="UP000798662">
    <property type="component" value="Chromosome 3"/>
</dbReference>
<dbReference type="EMBL" id="CM020620">
    <property type="protein sequence ID" value="KAK1867877.1"/>
    <property type="molecule type" value="Genomic_DNA"/>
</dbReference>
<accession>A0ACC3CCH9</accession>
<evidence type="ECO:0000313" key="2">
    <source>
        <dbReference type="Proteomes" id="UP000798662"/>
    </source>
</evidence>
<gene>
    <name evidence="1" type="ORF">I4F81_010374</name>
</gene>
<name>A0ACC3CCH9_PYRYE</name>
<reference evidence="1" key="1">
    <citation type="submission" date="2019-11" db="EMBL/GenBank/DDBJ databases">
        <title>Nori genome reveals adaptations in red seaweeds to the harsh intertidal environment.</title>
        <authorList>
            <person name="Wang D."/>
            <person name="Mao Y."/>
        </authorList>
    </citation>
    <scope>NUCLEOTIDE SEQUENCE</scope>
    <source>
        <tissue evidence="1">Gametophyte</tissue>
    </source>
</reference>
<organism evidence="1 2">
    <name type="scientific">Pyropia yezoensis</name>
    <name type="common">Susabi-nori</name>
    <name type="synonym">Porphyra yezoensis</name>
    <dbReference type="NCBI Taxonomy" id="2788"/>
    <lineage>
        <taxon>Eukaryota</taxon>
        <taxon>Rhodophyta</taxon>
        <taxon>Bangiophyceae</taxon>
        <taxon>Bangiales</taxon>
        <taxon>Bangiaceae</taxon>
        <taxon>Pyropia</taxon>
    </lineage>
</organism>
<protein>
    <submittedName>
        <fullName evidence="1">Uncharacterized protein</fullName>
    </submittedName>
</protein>
<keyword evidence="2" id="KW-1185">Reference proteome</keyword>